<organism evidence="1 2">
    <name type="scientific">Liparis tanakae</name>
    <name type="common">Tanaka's snailfish</name>
    <dbReference type="NCBI Taxonomy" id="230148"/>
    <lineage>
        <taxon>Eukaryota</taxon>
        <taxon>Metazoa</taxon>
        <taxon>Chordata</taxon>
        <taxon>Craniata</taxon>
        <taxon>Vertebrata</taxon>
        <taxon>Euteleostomi</taxon>
        <taxon>Actinopterygii</taxon>
        <taxon>Neopterygii</taxon>
        <taxon>Teleostei</taxon>
        <taxon>Neoteleostei</taxon>
        <taxon>Acanthomorphata</taxon>
        <taxon>Eupercaria</taxon>
        <taxon>Perciformes</taxon>
        <taxon>Cottioidei</taxon>
        <taxon>Cottales</taxon>
        <taxon>Liparidae</taxon>
        <taxon>Liparis</taxon>
    </lineage>
</organism>
<evidence type="ECO:0000313" key="2">
    <source>
        <dbReference type="Proteomes" id="UP000314294"/>
    </source>
</evidence>
<sequence>MLKAAPPGALRTPPPLLVWVEEVEAVQAVGLADKGASDDLPKAGAAVVAMGPDVVGLPMQKWEAPQRAASLKVEEGPDCGLTPPCLKFRYRVGDFKCGKHSQGLVNNGTGRLVAPCAAHSRAPSGLIRKADE</sequence>
<name>A0A4Z2I086_9TELE</name>
<dbReference type="EMBL" id="SRLO01000160">
    <property type="protein sequence ID" value="TNN70642.1"/>
    <property type="molecule type" value="Genomic_DNA"/>
</dbReference>
<proteinExistence type="predicted"/>
<protein>
    <submittedName>
        <fullName evidence="1">Uncharacterized protein</fullName>
    </submittedName>
</protein>
<keyword evidence="2" id="KW-1185">Reference proteome</keyword>
<reference evidence="1 2" key="1">
    <citation type="submission" date="2019-03" db="EMBL/GenBank/DDBJ databases">
        <title>First draft genome of Liparis tanakae, snailfish: a comprehensive survey of snailfish specific genes.</title>
        <authorList>
            <person name="Kim W."/>
            <person name="Song I."/>
            <person name="Jeong J.-H."/>
            <person name="Kim D."/>
            <person name="Kim S."/>
            <person name="Ryu S."/>
            <person name="Song J.Y."/>
            <person name="Lee S.K."/>
        </authorList>
    </citation>
    <scope>NUCLEOTIDE SEQUENCE [LARGE SCALE GENOMIC DNA]</scope>
    <source>
        <tissue evidence="1">Muscle</tissue>
    </source>
</reference>
<dbReference type="Proteomes" id="UP000314294">
    <property type="component" value="Unassembled WGS sequence"/>
</dbReference>
<evidence type="ECO:0000313" key="1">
    <source>
        <dbReference type="EMBL" id="TNN70642.1"/>
    </source>
</evidence>
<accession>A0A4Z2I086</accession>
<comment type="caution">
    <text evidence="1">The sequence shown here is derived from an EMBL/GenBank/DDBJ whole genome shotgun (WGS) entry which is preliminary data.</text>
</comment>
<dbReference type="AlphaFoldDB" id="A0A4Z2I086"/>
<gene>
    <name evidence="1" type="ORF">EYF80_019079</name>
</gene>